<accession>A0A175R4P2</accession>
<evidence type="ECO:0000259" key="4">
    <source>
        <dbReference type="PROSITE" id="PS51462"/>
    </source>
</evidence>
<protein>
    <submittedName>
        <fullName evidence="5">DNA mismatch repair protein MutT</fullName>
    </submittedName>
</protein>
<evidence type="ECO:0000313" key="6">
    <source>
        <dbReference type="Proteomes" id="UP000078272"/>
    </source>
</evidence>
<dbReference type="EMBL" id="LDPZ01000046">
    <property type="protein sequence ID" value="KTQ86962.1"/>
    <property type="molecule type" value="Genomic_DNA"/>
</dbReference>
<dbReference type="PANTHER" id="PTHR43046">
    <property type="entry name" value="GDP-MANNOSE MANNOSYL HYDROLASE"/>
    <property type="match status" value="1"/>
</dbReference>
<evidence type="ECO:0000256" key="3">
    <source>
        <dbReference type="SAM" id="MobiDB-lite"/>
    </source>
</evidence>
<gene>
    <name evidence="5" type="ORF">NS226_17710</name>
</gene>
<dbReference type="OrthoDB" id="9800065at2"/>
<dbReference type="InterPro" id="IPR015797">
    <property type="entry name" value="NUDIX_hydrolase-like_dom_sf"/>
</dbReference>
<dbReference type="AlphaFoldDB" id="A0A175R4P2"/>
<dbReference type="Pfam" id="PF00293">
    <property type="entry name" value="NUDIX"/>
    <property type="match status" value="1"/>
</dbReference>
<comment type="caution">
    <text evidence="5">The sequence shown here is derived from an EMBL/GenBank/DDBJ whole genome shotgun (WGS) entry which is preliminary data.</text>
</comment>
<dbReference type="GO" id="GO:0016787">
    <property type="term" value="F:hydrolase activity"/>
    <property type="evidence" value="ECO:0007669"/>
    <property type="project" value="UniProtKB-KW"/>
</dbReference>
<dbReference type="Gene3D" id="3.90.79.10">
    <property type="entry name" value="Nucleoside Triphosphate Pyrophosphohydrolase"/>
    <property type="match status" value="1"/>
</dbReference>
<dbReference type="PANTHER" id="PTHR43046:SF14">
    <property type="entry name" value="MUTT_NUDIX FAMILY PROTEIN"/>
    <property type="match status" value="1"/>
</dbReference>
<comment type="cofactor">
    <cofactor evidence="1">
        <name>Mg(2+)</name>
        <dbReference type="ChEBI" id="CHEBI:18420"/>
    </cofactor>
</comment>
<evidence type="ECO:0000256" key="1">
    <source>
        <dbReference type="ARBA" id="ARBA00001946"/>
    </source>
</evidence>
<evidence type="ECO:0000313" key="5">
    <source>
        <dbReference type="EMBL" id="KTQ86962.1"/>
    </source>
</evidence>
<dbReference type="Proteomes" id="UP000078272">
    <property type="component" value="Unassembled WGS sequence"/>
</dbReference>
<evidence type="ECO:0000256" key="2">
    <source>
        <dbReference type="ARBA" id="ARBA00022801"/>
    </source>
</evidence>
<dbReference type="PROSITE" id="PS51462">
    <property type="entry name" value="NUDIX"/>
    <property type="match status" value="1"/>
</dbReference>
<dbReference type="SUPFAM" id="SSF55811">
    <property type="entry name" value="Nudix"/>
    <property type="match status" value="1"/>
</dbReference>
<sequence>MRQRAQRWLGWALRRWALLSRPMTLGVRLLAYDEMGRVFLVRHAYRDGWYLPGGAVDPGETAVAAARREAEEEGHLLCETEPRLVAVFYNRREGRDHVLLYRCDRVRQARPRRPDREIAETGFFAPDALPEGTTPATRRRIDEDRTGMPRPEDW</sequence>
<feature type="compositionally biased region" description="Basic and acidic residues" evidence="3">
    <location>
        <begin position="139"/>
        <end position="154"/>
    </location>
</feature>
<dbReference type="STRING" id="401562.NS365_18765"/>
<organism evidence="5 6">
    <name type="scientific">Aureimonas ureilytica</name>
    <dbReference type="NCBI Taxonomy" id="401562"/>
    <lineage>
        <taxon>Bacteria</taxon>
        <taxon>Pseudomonadati</taxon>
        <taxon>Pseudomonadota</taxon>
        <taxon>Alphaproteobacteria</taxon>
        <taxon>Hyphomicrobiales</taxon>
        <taxon>Aurantimonadaceae</taxon>
        <taxon>Aureimonas</taxon>
    </lineage>
</organism>
<reference evidence="5 6" key="1">
    <citation type="journal article" date="2016" name="Front. Microbiol.">
        <title>Genomic Resource of Rice Seed Associated Bacteria.</title>
        <authorList>
            <person name="Midha S."/>
            <person name="Bansal K."/>
            <person name="Sharma S."/>
            <person name="Kumar N."/>
            <person name="Patil P.P."/>
            <person name="Chaudhry V."/>
            <person name="Patil P.B."/>
        </authorList>
    </citation>
    <scope>NUCLEOTIDE SEQUENCE [LARGE SCALE GENOMIC DNA]</scope>
    <source>
        <strain evidence="5 6">NS226</strain>
    </source>
</reference>
<dbReference type="PATRIC" id="fig|401562.3.peg.3481"/>
<dbReference type="InterPro" id="IPR000086">
    <property type="entry name" value="NUDIX_hydrolase_dom"/>
</dbReference>
<proteinExistence type="predicted"/>
<feature type="region of interest" description="Disordered" evidence="3">
    <location>
        <begin position="117"/>
        <end position="154"/>
    </location>
</feature>
<name>A0A175R4P2_9HYPH</name>
<keyword evidence="2" id="KW-0378">Hydrolase</keyword>
<dbReference type="RefSeq" id="WP_058636074.1">
    <property type="nucleotide sequence ID" value="NZ_LDPZ01000046.1"/>
</dbReference>
<feature type="domain" description="Nudix hydrolase" evidence="4">
    <location>
        <begin position="22"/>
        <end position="146"/>
    </location>
</feature>